<name>A0ABX0T1C7_9PSEU</name>
<dbReference type="RefSeq" id="WP_167118540.1">
    <property type="nucleotide sequence ID" value="NZ_JAANOU010000001.1"/>
</dbReference>
<keyword evidence="4" id="KW-1185">Reference proteome</keyword>
<comment type="caution">
    <text evidence="3">The sequence shown here is derived from an EMBL/GenBank/DDBJ whole genome shotgun (WGS) entry which is preliminary data.</text>
</comment>
<evidence type="ECO:0000313" key="4">
    <source>
        <dbReference type="Proteomes" id="UP000754495"/>
    </source>
</evidence>
<dbReference type="InterPro" id="IPR023286">
    <property type="entry name" value="ABATE_dom_sf"/>
</dbReference>
<feature type="domain" description="Zinc finger CGNR" evidence="2">
    <location>
        <begin position="151"/>
        <end position="194"/>
    </location>
</feature>
<evidence type="ECO:0000259" key="2">
    <source>
        <dbReference type="Pfam" id="PF11706"/>
    </source>
</evidence>
<feature type="region of interest" description="Disordered" evidence="1">
    <location>
        <begin position="191"/>
        <end position="213"/>
    </location>
</feature>
<proteinExistence type="predicted"/>
<dbReference type="Pfam" id="PF07336">
    <property type="entry name" value="ABATE"/>
    <property type="match status" value="1"/>
</dbReference>
<reference evidence="3 4" key="1">
    <citation type="submission" date="2020-03" db="EMBL/GenBank/DDBJ databases">
        <title>Sequencing the genomes of 1000 actinobacteria strains.</title>
        <authorList>
            <person name="Klenk H.-P."/>
        </authorList>
    </citation>
    <scope>NUCLEOTIDE SEQUENCE [LARGE SCALE GENOMIC DNA]</scope>
    <source>
        <strain evidence="3 4">DSM 45668</strain>
    </source>
</reference>
<dbReference type="InterPro" id="IPR010852">
    <property type="entry name" value="ABATE"/>
</dbReference>
<dbReference type="EMBL" id="JAANOU010000001">
    <property type="protein sequence ID" value="NIH81967.1"/>
    <property type="molecule type" value="Genomic_DNA"/>
</dbReference>
<organism evidence="3 4">
    <name type="scientific">Amycolatopsis viridis</name>
    <dbReference type="NCBI Taxonomy" id="185678"/>
    <lineage>
        <taxon>Bacteria</taxon>
        <taxon>Bacillati</taxon>
        <taxon>Actinomycetota</taxon>
        <taxon>Actinomycetes</taxon>
        <taxon>Pseudonocardiales</taxon>
        <taxon>Pseudonocardiaceae</taxon>
        <taxon>Amycolatopsis</taxon>
    </lineage>
</organism>
<dbReference type="InterPro" id="IPR021005">
    <property type="entry name" value="Znf_CGNR"/>
</dbReference>
<dbReference type="PANTHER" id="PTHR35525">
    <property type="entry name" value="BLL6575 PROTEIN"/>
    <property type="match status" value="1"/>
</dbReference>
<sequence>MQVVLDEYAWAAGVATELVNTTAEVWRGDDHLPDLAALVAFADRHGPGNGGGSRALSELARRARETDLQAVHALRTTVRDLIDHPERDRLVAGATALTAPAQGVTLVPAPAPGSGTQWATRLRADGTVADALSVICGVGILGVVHVLGAPRFRQCGAPTCRGAFIDTTRPGRRRYCMPGLCGNRTNVANHRARRAAARGPEQTGSGDGSGQDT</sequence>
<dbReference type="Proteomes" id="UP000754495">
    <property type="component" value="Unassembled WGS sequence"/>
</dbReference>
<protein>
    <submittedName>
        <fullName evidence="3">RNA-binding Zn ribbon-like protein</fullName>
    </submittedName>
</protein>
<dbReference type="Gene3D" id="1.10.3300.10">
    <property type="entry name" value="Jann2411-like domain"/>
    <property type="match status" value="1"/>
</dbReference>
<dbReference type="SUPFAM" id="SSF160904">
    <property type="entry name" value="Jann2411-like"/>
    <property type="match status" value="1"/>
</dbReference>
<accession>A0ABX0T1C7</accession>
<evidence type="ECO:0000313" key="3">
    <source>
        <dbReference type="EMBL" id="NIH81967.1"/>
    </source>
</evidence>
<dbReference type="Pfam" id="PF11706">
    <property type="entry name" value="zf-CGNR"/>
    <property type="match status" value="1"/>
</dbReference>
<evidence type="ECO:0000256" key="1">
    <source>
        <dbReference type="SAM" id="MobiDB-lite"/>
    </source>
</evidence>
<dbReference type="PANTHER" id="PTHR35525:SF3">
    <property type="entry name" value="BLL6575 PROTEIN"/>
    <property type="match status" value="1"/>
</dbReference>
<gene>
    <name evidence="3" type="ORF">FHX46_004497</name>
</gene>